<feature type="transmembrane region" description="Helical" evidence="1">
    <location>
        <begin position="354"/>
        <end position="374"/>
    </location>
</feature>
<evidence type="ECO:0000313" key="3">
    <source>
        <dbReference type="Proteomes" id="UP001301442"/>
    </source>
</evidence>
<dbReference type="EMBL" id="CP136600">
    <property type="protein sequence ID" value="WOH37170.1"/>
    <property type="molecule type" value="Genomic_DNA"/>
</dbReference>
<keyword evidence="1" id="KW-1133">Transmembrane helix</keyword>
<name>A0ABZ0GN73_9GAMM</name>
<keyword evidence="1" id="KW-0472">Membrane</keyword>
<organism evidence="2 3">
    <name type="scientific">Thalassotalea fonticola</name>
    <dbReference type="NCBI Taxonomy" id="3065649"/>
    <lineage>
        <taxon>Bacteria</taxon>
        <taxon>Pseudomonadati</taxon>
        <taxon>Pseudomonadota</taxon>
        <taxon>Gammaproteobacteria</taxon>
        <taxon>Alteromonadales</taxon>
        <taxon>Colwelliaceae</taxon>
        <taxon>Thalassotalea</taxon>
    </lineage>
</organism>
<feature type="transmembrane region" description="Helical" evidence="1">
    <location>
        <begin position="135"/>
        <end position="157"/>
    </location>
</feature>
<gene>
    <name evidence="2" type="ORF">RI844_17665</name>
</gene>
<feature type="transmembrane region" description="Helical" evidence="1">
    <location>
        <begin position="164"/>
        <end position="183"/>
    </location>
</feature>
<keyword evidence="1" id="KW-0812">Transmembrane</keyword>
<keyword evidence="3" id="KW-1185">Reference proteome</keyword>
<evidence type="ECO:0000313" key="2">
    <source>
        <dbReference type="EMBL" id="WOH37170.1"/>
    </source>
</evidence>
<feature type="transmembrane region" description="Helical" evidence="1">
    <location>
        <begin position="281"/>
        <end position="303"/>
    </location>
</feature>
<feature type="transmembrane region" description="Helical" evidence="1">
    <location>
        <begin position="250"/>
        <end position="269"/>
    </location>
</feature>
<protein>
    <submittedName>
        <fullName evidence="2">DUF5009 domain-containing protein</fullName>
    </submittedName>
</protein>
<proteinExistence type="predicted"/>
<evidence type="ECO:0000256" key="1">
    <source>
        <dbReference type="SAM" id="Phobius"/>
    </source>
</evidence>
<reference evidence="2 3" key="1">
    <citation type="submission" date="2023-09" db="EMBL/GenBank/DDBJ databases">
        <authorList>
            <person name="Qi X."/>
        </authorList>
    </citation>
    <scope>NUCLEOTIDE SEQUENCE [LARGE SCALE GENOMIC DNA]</scope>
    <source>
        <strain evidence="2 3">S1-1</strain>
    </source>
</reference>
<feature type="transmembrane region" description="Helical" evidence="1">
    <location>
        <begin position="30"/>
        <end position="51"/>
    </location>
</feature>
<dbReference type="NCBIfam" id="NF046061">
    <property type="entry name" value="NagX_SO_3504"/>
    <property type="match status" value="1"/>
</dbReference>
<accession>A0ABZ0GN73</accession>
<feature type="transmembrane region" description="Helical" evidence="1">
    <location>
        <begin position="71"/>
        <end position="94"/>
    </location>
</feature>
<dbReference type="Proteomes" id="UP001301442">
    <property type="component" value="Chromosome"/>
</dbReference>
<sequence length="382" mass="42841">MTENVQAVVDKTNKSKRLLSIDALRGFDMFWILGAEGVFAALFLITGLSVFNVAAEQMLHTTWHGFTMYDLIFPLFILLSGVSLGLAAKPISLYSAVERKAKYRHAYKRLCLLVLLGIVYNHGWGTGIPADFGEIRYVSVLGRIGLAWFVAAMLVWHFKTKTQLYITAGIFFAYWFILAFASVGDFGGGNLGANFSINAWVDQTMLPGIRYQDSAVDPEGLLSNLGSIINCLIGVFIGRLMKSQKDISTVLLRNLLIIGFFTLSLGWLLDPVLPVNKTLWTPTFVLVTCGWSVLFLALFYWLIDMLNWQAWAKPFAIIGMNSIIIYLGTALVNWKYIVDSLFGGILTSLSDGWQALLAIVFLLLLQWLLLAWMYRNKIFIKV</sequence>
<feature type="transmembrane region" description="Helical" evidence="1">
    <location>
        <begin position="106"/>
        <end position="123"/>
    </location>
</feature>
<feature type="transmembrane region" description="Helical" evidence="1">
    <location>
        <begin position="221"/>
        <end position="238"/>
    </location>
</feature>
<dbReference type="RefSeq" id="WP_348395964.1">
    <property type="nucleotide sequence ID" value="NZ_CP136600.1"/>
</dbReference>
<dbReference type="PANTHER" id="PTHR31061:SF24">
    <property type="entry name" value="LD22376P"/>
    <property type="match status" value="1"/>
</dbReference>
<feature type="transmembrane region" description="Helical" evidence="1">
    <location>
        <begin position="315"/>
        <end position="334"/>
    </location>
</feature>
<dbReference type="PANTHER" id="PTHR31061">
    <property type="entry name" value="LD22376P"/>
    <property type="match status" value="1"/>
</dbReference>